<dbReference type="Gene3D" id="2.60.40.10">
    <property type="entry name" value="Immunoglobulins"/>
    <property type="match status" value="1"/>
</dbReference>
<reference evidence="7" key="1">
    <citation type="submission" date="2022-03" db="EMBL/GenBank/DDBJ databases">
        <authorList>
            <person name="Lindestad O."/>
        </authorList>
    </citation>
    <scope>NUCLEOTIDE SEQUENCE</scope>
</reference>
<feature type="domain" description="Fibronectin type-III" evidence="6">
    <location>
        <begin position="375"/>
        <end position="468"/>
    </location>
</feature>
<keyword evidence="1" id="KW-0433">Leucine-rich repeat</keyword>
<dbReference type="SMART" id="SM00369">
    <property type="entry name" value="LRR_TYP"/>
    <property type="match status" value="6"/>
</dbReference>
<dbReference type="InterPro" id="IPR026906">
    <property type="entry name" value="LRR_5"/>
</dbReference>
<evidence type="ECO:0000256" key="4">
    <source>
        <dbReference type="ARBA" id="ARBA00023157"/>
    </source>
</evidence>
<dbReference type="InterPro" id="IPR013783">
    <property type="entry name" value="Ig-like_fold"/>
</dbReference>
<dbReference type="PANTHER" id="PTHR24373">
    <property type="entry name" value="SLIT RELATED LEUCINE-RICH REPEAT NEURONAL PROTEIN"/>
    <property type="match status" value="1"/>
</dbReference>
<sequence length="600" mass="67961">MIIYVPTLQGKEQLQCPNLAENPFCTCYIIDKGLRLKCPNAKPDVIRNVLLKTKGTINALTLYDFEKSVTELNISTIIPSHVKINNLEITRSGLTKVIPSVFQSVRKSLVSLKIVASKLNSIPHETLIQLFHIETIDFQLNDIKYLQGNAFKDLKLKEVNLRGNKIANISENAFLFLEKTLAELDLSENFLETFPLQSLIYLKNLTRLRVLRNKLNTIPDHINATVPKLITLDLSSNVFSRIDKNWFKSMPNLKTLVFVGNEINLRELYLNGNRLTVVTTNLFAKLRKISHIDLSRNDFQVVQMKMLDHIETQIESISFDENPLDCDCITQKLWRWMHDHHKIILKGSSHLRCKNPEELHGLSFLEITPQKLCDIPVVVRIALQDIQTYSVLVSWQSRHQPGLNGYQVAYFGEHMTSIVRGKILNSTARTTRLNHLTPGARYVICVIAIVDFDNTPASTMPNARIALSSLENSGVNVYGDELIFTDLRSNVMNDSHISKCTTVSTLEIFSTGLESPKIVGILEIVTRRLSLVVGCCISLIVFVVFASVLGYVQKKKRPVLPKIEVQQPVQYRSYDNFAETNLDSHSGNLDINTISTHISI</sequence>
<keyword evidence="2" id="KW-0732">Signal</keyword>
<dbReference type="Pfam" id="PF00041">
    <property type="entry name" value="fn3"/>
    <property type="match status" value="1"/>
</dbReference>
<dbReference type="InterPro" id="IPR003591">
    <property type="entry name" value="Leu-rich_rpt_typical-subtyp"/>
</dbReference>
<keyword evidence="3" id="KW-0677">Repeat</keyword>
<proteinExistence type="predicted"/>
<keyword evidence="4" id="KW-1015">Disulfide bond</keyword>
<dbReference type="InterPro" id="IPR036116">
    <property type="entry name" value="FN3_sf"/>
</dbReference>
<dbReference type="SUPFAM" id="SSF52058">
    <property type="entry name" value="L domain-like"/>
    <property type="match status" value="1"/>
</dbReference>
<evidence type="ECO:0000259" key="6">
    <source>
        <dbReference type="PROSITE" id="PS50853"/>
    </source>
</evidence>
<keyword evidence="5" id="KW-0812">Transmembrane</keyword>
<dbReference type="EMBL" id="CAKXAJ010025712">
    <property type="protein sequence ID" value="CAH2243065.1"/>
    <property type="molecule type" value="Genomic_DNA"/>
</dbReference>
<evidence type="ECO:0000313" key="7">
    <source>
        <dbReference type="EMBL" id="CAH2243065.1"/>
    </source>
</evidence>
<comment type="caution">
    <text evidence="7">The sequence shown here is derived from an EMBL/GenBank/DDBJ whole genome shotgun (WGS) entry which is preliminary data.</text>
</comment>
<dbReference type="Pfam" id="PF13306">
    <property type="entry name" value="LRR_5"/>
    <property type="match status" value="1"/>
</dbReference>
<dbReference type="PROSITE" id="PS50853">
    <property type="entry name" value="FN3"/>
    <property type="match status" value="1"/>
</dbReference>
<dbReference type="PANTHER" id="PTHR24373:SF275">
    <property type="entry name" value="TIR DOMAIN-CONTAINING PROTEIN"/>
    <property type="match status" value="1"/>
</dbReference>
<dbReference type="OrthoDB" id="10027416at2759"/>
<name>A0A8S4RW99_9NEOP</name>
<evidence type="ECO:0000313" key="8">
    <source>
        <dbReference type="Proteomes" id="UP000838756"/>
    </source>
</evidence>
<dbReference type="CDD" id="cd00063">
    <property type="entry name" value="FN3"/>
    <property type="match status" value="1"/>
</dbReference>
<dbReference type="SMART" id="SM00082">
    <property type="entry name" value="LRRCT"/>
    <property type="match status" value="1"/>
</dbReference>
<keyword evidence="5" id="KW-0472">Membrane</keyword>
<dbReference type="GO" id="GO:0071944">
    <property type="term" value="C:cell periphery"/>
    <property type="evidence" value="ECO:0007669"/>
    <property type="project" value="UniProtKB-ARBA"/>
</dbReference>
<keyword evidence="5" id="KW-1133">Transmembrane helix</keyword>
<dbReference type="AlphaFoldDB" id="A0A8S4RW99"/>
<dbReference type="InterPro" id="IPR003961">
    <property type="entry name" value="FN3_dom"/>
</dbReference>
<keyword evidence="8" id="KW-1185">Reference proteome</keyword>
<accession>A0A8S4RW99</accession>
<dbReference type="InterPro" id="IPR032675">
    <property type="entry name" value="LRR_dom_sf"/>
</dbReference>
<gene>
    <name evidence="7" type="primary">jg18672</name>
    <name evidence="7" type="ORF">PAEG_LOCUS19270</name>
</gene>
<evidence type="ECO:0000256" key="2">
    <source>
        <dbReference type="ARBA" id="ARBA00022729"/>
    </source>
</evidence>
<evidence type="ECO:0000256" key="5">
    <source>
        <dbReference type="SAM" id="Phobius"/>
    </source>
</evidence>
<organism evidence="7 8">
    <name type="scientific">Pararge aegeria aegeria</name>
    <dbReference type="NCBI Taxonomy" id="348720"/>
    <lineage>
        <taxon>Eukaryota</taxon>
        <taxon>Metazoa</taxon>
        <taxon>Ecdysozoa</taxon>
        <taxon>Arthropoda</taxon>
        <taxon>Hexapoda</taxon>
        <taxon>Insecta</taxon>
        <taxon>Pterygota</taxon>
        <taxon>Neoptera</taxon>
        <taxon>Endopterygota</taxon>
        <taxon>Lepidoptera</taxon>
        <taxon>Glossata</taxon>
        <taxon>Ditrysia</taxon>
        <taxon>Papilionoidea</taxon>
        <taxon>Nymphalidae</taxon>
        <taxon>Satyrinae</taxon>
        <taxon>Satyrini</taxon>
        <taxon>Parargina</taxon>
        <taxon>Pararge</taxon>
    </lineage>
</organism>
<evidence type="ECO:0000256" key="3">
    <source>
        <dbReference type="ARBA" id="ARBA00022737"/>
    </source>
</evidence>
<dbReference type="Gene3D" id="3.80.10.10">
    <property type="entry name" value="Ribonuclease Inhibitor"/>
    <property type="match status" value="3"/>
</dbReference>
<dbReference type="InterPro" id="IPR050328">
    <property type="entry name" value="Dev_Immune_Receptor"/>
</dbReference>
<feature type="transmembrane region" description="Helical" evidence="5">
    <location>
        <begin position="529"/>
        <end position="552"/>
    </location>
</feature>
<protein>
    <submittedName>
        <fullName evidence="7">Jg18672 protein</fullName>
    </submittedName>
</protein>
<dbReference type="PROSITE" id="PS51450">
    <property type="entry name" value="LRR"/>
    <property type="match status" value="1"/>
</dbReference>
<dbReference type="InterPro" id="IPR000483">
    <property type="entry name" value="Cys-rich_flank_reg_C"/>
</dbReference>
<dbReference type="SUPFAM" id="SSF49265">
    <property type="entry name" value="Fibronectin type III"/>
    <property type="match status" value="1"/>
</dbReference>
<dbReference type="Proteomes" id="UP000838756">
    <property type="component" value="Unassembled WGS sequence"/>
</dbReference>
<dbReference type="InterPro" id="IPR001611">
    <property type="entry name" value="Leu-rich_rpt"/>
</dbReference>
<evidence type="ECO:0000256" key="1">
    <source>
        <dbReference type="ARBA" id="ARBA00022614"/>
    </source>
</evidence>
<dbReference type="Pfam" id="PF13855">
    <property type="entry name" value="LRR_8"/>
    <property type="match status" value="2"/>
</dbReference>